<feature type="compositionally biased region" description="Low complexity" evidence="1">
    <location>
        <begin position="201"/>
        <end position="216"/>
    </location>
</feature>
<evidence type="ECO:0008006" key="5">
    <source>
        <dbReference type="Google" id="ProtNLM"/>
    </source>
</evidence>
<dbReference type="eggNOG" id="ENOG502R35G">
    <property type="taxonomic scope" value="Eukaryota"/>
</dbReference>
<reference evidence="3 4" key="1">
    <citation type="journal article" date="2012" name="Genome Biol.">
        <title>Genome and low-iron response of an oceanic diatom adapted to chronic iron limitation.</title>
        <authorList>
            <person name="Lommer M."/>
            <person name="Specht M."/>
            <person name="Roy A.S."/>
            <person name="Kraemer L."/>
            <person name="Andreson R."/>
            <person name="Gutowska M.A."/>
            <person name="Wolf J."/>
            <person name="Bergner S.V."/>
            <person name="Schilhabel M.B."/>
            <person name="Klostermeier U.C."/>
            <person name="Beiko R.G."/>
            <person name="Rosenstiel P."/>
            <person name="Hippler M."/>
            <person name="Laroche J."/>
        </authorList>
    </citation>
    <scope>NUCLEOTIDE SEQUENCE [LARGE SCALE GENOMIC DNA]</scope>
    <source>
        <strain evidence="3 4">CCMP1005</strain>
    </source>
</reference>
<evidence type="ECO:0000256" key="2">
    <source>
        <dbReference type="SAM" id="SignalP"/>
    </source>
</evidence>
<evidence type="ECO:0000313" key="4">
    <source>
        <dbReference type="Proteomes" id="UP000266841"/>
    </source>
</evidence>
<keyword evidence="4" id="KW-1185">Reference proteome</keyword>
<dbReference type="EMBL" id="AGNL01050618">
    <property type="protein sequence ID" value="EJK43798.1"/>
    <property type="molecule type" value="Genomic_DNA"/>
</dbReference>
<feature type="non-terminal residue" evidence="3">
    <location>
        <position position="216"/>
    </location>
</feature>
<feature type="chain" id="PRO_5003838717" description="Calmodulin" evidence="2">
    <location>
        <begin position="20"/>
        <end position="216"/>
    </location>
</feature>
<keyword evidence="2" id="KW-0732">Signal</keyword>
<feature type="compositionally biased region" description="Gly residues" evidence="1">
    <location>
        <begin position="132"/>
        <end position="146"/>
    </location>
</feature>
<comment type="caution">
    <text evidence="3">The sequence shown here is derived from an EMBL/GenBank/DDBJ whole genome shotgun (WGS) entry which is preliminary data.</text>
</comment>
<dbReference type="AlphaFoldDB" id="K0QY73"/>
<name>K0QY73_THAOC</name>
<evidence type="ECO:0000256" key="1">
    <source>
        <dbReference type="SAM" id="MobiDB-lite"/>
    </source>
</evidence>
<feature type="region of interest" description="Disordered" evidence="1">
    <location>
        <begin position="173"/>
        <end position="216"/>
    </location>
</feature>
<feature type="region of interest" description="Disordered" evidence="1">
    <location>
        <begin position="128"/>
        <end position="149"/>
    </location>
</feature>
<protein>
    <recommendedName>
        <fullName evidence="5">Calmodulin</fullName>
    </recommendedName>
</protein>
<sequence length="216" mass="22501">MISVKRLLRLLPLAAGTLAQNTITFDADGGDDAGGSSYTEEECAEWLSSIVAEDADGSGGLGEEEFYDFLAGIEDPPYIKQYFAQFDGFGDLPWVFRVVHTSLSCHCQQLGKGENCCVDDAEIGLDGFSESLGGGPGKGPGKGPGGQTSVALRSDQEEYRDLVCQQISFVIAKSVPTPEPTGSPSESASPSESPTPPPTTSPATSPTTSPTTATPT</sequence>
<gene>
    <name evidence="3" type="ORF">THAOC_37724</name>
</gene>
<feature type="compositionally biased region" description="Low complexity" evidence="1">
    <location>
        <begin position="180"/>
        <end position="192"/>
    </location>
</feature>
<accession>K0QY73</accession>
<feature type="signal peptide" evidence="2">
    <location>
        <begin position="1"/>
        <end position="19"/>
    </location>
</feature>
<dbReference type="Proteomes" id="UP000266841">
    <property type="component" value="Unassembled WGS sequence"/>
</dbReference>
<organism evidence="3 4">
    <name type="scientific">Thalassiosira oceanica</name>
    <name type="common">Marine diatom</name>
    <dbReference type="NCBI Taxonomy" id="159749"/>
    <lineage>
        <taxon>Eukaryota</taxon>
        <taxon>Sar</taxon>
        <taxon>Stramenopiles</taxon>
        <taxon>Ochrophyta</taxon>
        <taxon>Bacillariophyta</taxon>
        <taxon>Coscinodiscophyceae</taxon>
        <taxon>Thalassiosirophycidae</taxon>
        <taxon>Thalassiosirales</taxon>
        <taxon>Thalassiosiraceae</taxon>
        <taxon>Thalassiosira</taxon>
    </lineage>
</organism>
<evidence type="ECO:0000313" key="3">
    <source>
        <dbReference type="EMBL" id="EJK43798.1"/>
    </source>
</evidence>
<proteinExistence type="predicted"/>